<feature type="compositionally biased region" description="Gly residues" evidence="4">
    <location>
        <begin position="144"/>
        <end position="154"/>
    </location>
</feature>
<keyword evidence="1 3" id="KW-0597">Phosphoprotein</keyword>
<feature type="modified residue" description="4-aspartylphosphate" evidence="3">
    <location>
        <position position="171"/>
    </location>
</feature>
<dbReference type="AlphaFoldDB" id="A0A1J9RAH7"/>
<keyword evidence="6" id="KW-0418">Kinase</keyword>
<sequence length="265" mass="28569">MSQQRGATPLPDSDTSPPPSQPAAADDAESSTSHPTTTAAAPAIPHPLSRPPSPISMALITADEAKVQARNDQLVLVAEDNKVLQMLLNKILGRAGYKVRMVPNGQECLDYLRRTALWCCDAKEEREREQAVAVAVRGKAGESSAGGGETAGGKEGGEAVEEPSPAVILMDLCMPVMGGAEATRMIREWEREGRLARRVPIISMSAAPSTLHVQKNPADDTLWKPPKRRETVQMLDEWIEEYENGSRNGVDVGKFATLSIRVHSA</sequence>
<comment type="caution">
    <text evidence="6">The sequence shown here is derived from an EMBL/GenBank/DDBJ whole genome shotgun (WGS) entry which is preliminary data.</text>
</comment>
<evidence type="ECO:0000256" key="3">
    <source>
        <dbReference type="PROSITE-ProRule" id="PRU00169"/>
    </source>
</evidence>
<accession>A0A1J9RAH7</accession>
<organism evidence="6 7">
    <name type="scientific">Diplodia corticola</name>
    <dbReference type="NCBI Taxonomy" id="236234"/>
    <lineage>
        <taxon>Eukaryota</taxon>
        <taxon>Fungi</taxon>
        <taxon>Dikarya</taxon>
        <taxon>Ascomycota</taxon>
        <taxon>Pezizomycotina</taxon>
        <taxon>Dothideomycetes</taxon>
        <taxon>Dothideomycetes incertae sedis</taxon>
        <taxon>Botryosphaeriales</taxon>
        <taxon>Botryosphaeriaceae</taxon>
        <taxon>Diplodia</taxon>
    </lineage>
</organism>
<evidence type="ECO:0000313" key="7">
    <source>
        <dbReference type="Proteomes" id="UP000183809"/>
    </source>
</evidence>
<evidence type="ECO:0000256" key="4">
    <source>
        <dbReference type="SAM" id="MobiDB-lite"/>
    </source>
</evidence>
<dbReference type="EMBL" id="MNUE01000007">
    <property type="protein sequence ID" value="OJD37473.1"/>
    <property type="molecule type" value="Genomic_DNA"/>
</dbReference>
<dbReference type="InterPro" id="IPR001789">
    <property type="entry name" value="Sig_transdc_resp-reg_receiver"/>
</dbReference>
<dbReference type="InterPro" id="IPR011006">
    <property type="entry name" value="CheY-like_superfamily"/>
</dbReference>
<dbReference type="Gene3D" id="3.40.50.2300">
    <property type="match status" value="1"/>
</dbReference>
<evidence type="ECO:0000256" key="1">
    <source>
        <dbReference type="ARBA" id="ARBA00022553"/>
    </source>
</evidence>
<dbReference type="GO" id="GO:0000160">
    <property type="term" value="P:phosphorelay signal transduction system"/>
    <property type="evidence" value="ECO:0007669"/>
    <property type="project" value="UniProtKB-KW"/>
</dbReference>
<dbReference type="GeneID" id="31018813"/>
<dbReference type="SMART" id="SM00448">
    <property type="entry name" value="REC"/>
    <property type="match status" value="1"/>
</dbReference>
<dbReference type="Pfam" id="PF00072">
    <property type="entry name" value="Response_reg"/>
    <property type="match status" value="1"/>
</dbReference>
<dbReference type="Proteomes" id="UP000183809">
    <property type="component" value="Unassembled WGS sequence"/>
</dbReference>
<dbReference type="GO" id="GO:0016301">
    <property type="term" value="F:kinase activity"/>
    <property type="evidence" value="ECO:0007669"/>
    <property type="project" value="UniProtKB-KW"/>
</dbReference>
<evidence type="ECO:0000256" key="2">
    <source>
        <dbReference type="ARBA" id="ARBA00023012"/>
    </source>
</evidence>
<dbReference type="PROSITE" id="PS50110">
    <property type="entry name" value="RESPONSE_REGULATORY"/>
    <property type="match status" value="1"/>
</dbReference>
<keyword evidence="6" id="KW-0808">Transferase</keyword>
<dbReference type="OrthoDB" id="60033at2759"/>
<keyword evidence="2" id="KW-0902">Two-component regulatory system</keyword>
<feature type="compositionally biased region" description="Low complexity" evidence="4">
    <location>
        <begin position="22"/>
        <end position="43"/>
    </location>
</feature>
<feature type="region of interest" description="Disordered" evidence="4">
    <location>
        <begin position="1"/>
        <end position="55"/>
    </location>
</feature>
<dbReference type="SUPFAM" id="SSF52172">
    <property type="entry name" value="CheY-like"/>
    <property type="match status" value="2"/>
</dbReference>
<dbReference type="PANTHER" id="PTHR45339">
    <property type="entry name" value="HYBRID SIGNAL TRANSDUCTION HISTIDINE KINASE J"/>
    <property type="match status" value="1"/>
</dbReference>
<keyword evidence="7" id="KW-1185">Reference proteome</keyword>
<dbReference type="CDD" id="cd17546">
    <property type="entry name" value="REC_hyHK_CKI1_RcsC-like"/>
    <property type="match status" value="1"/>
</dbReference>
<feature type="compositionally biased region" description="Pro residues" evidence="4">
    <location>
        <begin position="44"/>
        <end position="54"/>
    </location>
</feature>
<feature type="region of interest" description="Disordered" evidence="4">
    <location>
        <begin position="137"/>
        <end position="160"/>
    </location>
</feature>
<evidence type="ECO:0000259" key="5">
    <source>
        <dbReference type="PROSITE" id="PS50110"/>
    </source>
</evidence>
<dbReference type="PANTHER" id="PTHR45339:SF1">
    <property type="entry name" value="HYBRID SIGNAL TRANSDUCTION HISTIDINE KINASE J"/>
    <property type="match status" value="1"/>
</dbReference>
<reference evidence="6 7" key="1">
    <citation type="submission" date="2016-10" db="EMBL/GenBank/DDBJ databases">
        <title>Proteomics and genomics reveal pathogen-plant mechanisms compatible with a hemibiotrophic lifestyle of Diplodia corticola.</title>
        <authorList>
            <person name="Fernandes I."/>
            <person name="De Jonge R."/>
            <person name="Van De Peer Y."/>
            <person name="Devreese B."/>
            <person name="Alves A."/>
            <person name="Esteves A.C."/>
        </authorList>
    </citation>
    <scope>NUCLEOTIDE SEQUENCE [LARGE SCALE GENOMIC DNA]</scope>
    <source>
        <strain evidence="6 7">CBS 112549</strain>
    </source>
</reference>
<name>A0A1J9RAH7_9PEZI</name>
<protein>
    <submittedName>
        <fullName evidence="6">Histidine kinase hhk13p</fullName>
    </submittedName>
</protein>
<feature type="domain" description="Response regulatory" evidence="5">
    <location>
        <begin position="74"/>
        <end position="239"/>
    </location>
</feature>
<gene>
    <name evidence="6" type="ORF">BKCO1_700011</name>
</gene>
<dbReference type="RefSeq" id="XP_020133612.1">
    <property type="nucleotide sequence ID" value="XM_020278552.1"/>
</dbReference>
<proteinExistence type="predicted"/>
<dbReference type="STRING" id="236234.A0A1J9RAH7"/>
<evidence type="ECO:0000313" key="6">
    <source>
        <dbReference type="EMBL" id="OJD37473.1"/>
    </source>
</evidence>